<evidence type="ECO:0000313" key="2">
    <source>
        <dbReference type="Proteomes" id="UP000297465"/>
    </source>
</evidence>
<protein>
    <recommendedName>
        <fullName evidence="3">Lipoprotein</fullName>
    </recommendedName>
</protein>
<evidence type="ECO:0000313" key="1">
    <source>
        <dbReference type="EMBL" id="TGL06062.1"/>
    </source>
</evidence>
<proteinExistence type="predicted"/>
<dbReference type="Proteomes" id="UP000297465">
    <property type="component" value="Unassembled WGS sequence"/>
</dbReference>
<dbReference type="RefSeq" id="WP_135570121.1">
    <property type="nucleotide sequence ID" value="NZ_RQFN01000011.1"/>
</dbReference>
<gene>
    <name evidence="1" type="ORF">EHQ31_04995</name>
</gene>
<keyword evidence="2" id="KW-1185">Reference proteome</keyword>
<organism evidence="1 2">
    <name type="scientific">Leptospira montravelensis</name>
    <dbReference type="NCBI Taxonomy" id="2484961"/>
    <lineage>
        <taxon>Bacteria</taxon>
        <taxon>Pseudomonadati</taxon>
        <taxon>Spirochaetota</taxon>
        <taxon>Spirochaetia</taxon>
        <taxon>Leptospirales</taxon>
        <taxon>Leptospiraceae</taxon>
        <taxon>Leptospira</taxon>
    </lineage>
</organism>
<reference evidence="2" key="1">
    <citation type="journal article" date="2019" name="PLoS Negl. Trop. Dis.">
        <title>Revisiting the worldwide diversity of Leptospira species in the environment.</title>
        <authorList>
            <person name="Vincent A.T."/>
            <person name="Schiettekatte O."/>
            <person name="Bourhy P."/>
            <person name="Veyrier F.J."/>
            <person name="Picardeau M."/>
        </authorList>
    </citation>
    <scope>NUCLEOTIDE SEQUENCE [LARGE SCALE GENOMIC DNA]</scope>
    <source>
        <strain evidence="2">201800278</strain>
    </source>
</reference>
<evidence type="ECO:0008006" key="3">
    <source>
        <dbReference type="Google" id="ProtNLM"/>
    </source>
</evidence>
<name>A0ABY2LV07_9LEPT</name>
<dbReference type="EMBL" id="RQFO01000004">
    <property type="protein sequence ID" value="TGL06062.1"/>
    <property type="molecule type" value="Genomic_DNA"/>
</dbReference>
<comment type="caution">
    <text evidence="1">The sequence shown here is derived from an EMBL/GenBank/DDBJ whole genome shotgun (WGS) entry which is preliminary data.</text>
</comment>
<sequence>MKQILDKLTIGIFSIFIVINCSTAKIKDAKPDVNGPKLNIYLLGSDTTNYVGKNRINDSNYEFAKVDIAFQNITNEPYTIEFPYMYNEAKGNSPEAATIVGLKFCCHIGEELIQDVRSLALLTSIYETTIAPGQIETRRYYYLVKKGEFPNELTFYKKLRKETDGKDGLEKIGVIPVKK</sequence>
<accession>A0ABY2LV07</accession>